<dbReference type="GO" id="GO:0004707">
    <property type="term" value="F:MAP kinase activity"/>
    <property type="evidence" value="ECO:0007669"/>
    <property type="project" value="UniProtKB-EC"/>
</dbReference>
<dbReference type="EMBL" id="HE575323">
    <property type="protein sequence ID" value="CCC93891.1"/>
    <property type="molecule type" value="Genomic_DNA"/>
</dbReference>
<dbReference type="GO" id="GO:0005524">
    <property type="term" value="F:ATP binding"/>
    <property type="evidence" value="ECO:0007669"/>
    <property type="project" value="UniProtKB-UniRule"/>
</dbReference>
<evidence type="ECO:0000256" key="2">
    <source>
        <dbReference type="ARBA" id="ARBA00022679"/>
    </source>
</evidence>
<dbReference type="InterPro" id="IPR003527">
    <property type="entry name" value="MAP_kinase_CS"/>
</dbReference>
<feature type="binding site" evidence="6">
    <location>
        <position position="44"/>
    </location>
    <ligand>
        <name>ATP</name>
        <dbReference type="ChEBI" id="CHEBI:30616"/>
    </ligand>
</feature>
<keyword evidence="8" id="KW-0460">Magnesium</keyword>
<dbReference type="Pfam" id="PF00069">
    <property type="entry name" value="Pkinase"/>
    <property type="match status" value="1"/>
</dbReference>
<feature type="domain" description="Protein kinase" evidence="9">
    <location>
        <begin position="14"/>
        <end position="299"/>
    </location>
</feature>
<comment type="activity regulation">
    <text evidence="8">Activated by threonine and tyrosine phosphorylation.</text>
</comment>
<evidence type="ECO:0000256" key="1">
    <source>
        <dbReference type="ARBA" id="ARBA00022527"/>
    </source>
</evidence>
<dbReference type="PROSITE" id="PS50011">
    <property type="entry name" value="PROTEIN_KINASE_DOM"/>
    <property type="match status" value="1"/>
</dbReference>
<dbReference type="SMART" id="SM00220">
    <property type="entry name" value="S_TKc"/>
    <property type="match status" value="1"/>
</dbReference>
<evidence type="ECO:0000256" key="7">
    <source>
        <dbReference type="RuleBase" id="RU000304"/>
    </source>
</evidence>
<dbReference type="Gene3D" id="1.10.510.10">
    <property type="entry name" value="Transferase(Phosphotransferase) domain 1"/>
    <property type="match status" value="1"/>
</dbReference>
<comment type="cofactor">
    <cofactor evidence="8">
        <name>Mg(2+)</name>
        <dbReference type="ChEBI" id="CHEBI:18420"/>
    </cofactor>
</comment>
<evidence type="ECO:0000313" key="10">
    <source>
        <dbReference type="EMBL" id="CCC93891.1"/>
    </source>
</evidence>
<evidence type="ECO:0000256" key="6">
    <source>
        <dbReference type="PROSITE-ProRule" id="PRU10141"/>
    </source>
</evidence>
<comment type="similarity">
    <text evidence="8">Belongs to the protein kinase superfamily. Ser/Thr protein kinase family. MAP kinase subfamily.</text>
</comment>
<dbReference type="VEuPathDB" id="TriTrypDB:TcIL3000_10_6640"/>
<dbReference type="FunFam" id="1.10.510.10:FF:000624">
    <property type="entry name" value="Mitogen-activated protein kinase"/>
    <property type="match status" value="1"/>
</dbReference>
<dbReference type="Gene3D" id="3.30.200.20">
    <property type="entry name" value="Phosphorylase Kinase, domain 1"/>
    <property type="match status" value="1"/>
</dbReference>
<proteinExistence type="inferred from homology"/>
<evidence type="ECO:0000256" key="5">
    <source>
        <dbReference type="ARBA" id="ARBA00022840"/>
    </source>
</evidence>
<dbReference type="EC" id="2.7.11.24" evidence="8"/>
<evidence type="ECO:0000256" key="3">
    <source>
        <dbReference type="ARBA" id="ARBA00022741"/>
    </source>
</evidence>
<comment type="catalytic activity">
    <reaction evidence="8">
        <text>L-threonyl-[protein] + ATP = O-phospho-L-threonyl-[protein] + ADP + H(+)</text>
        <dbReference type="Rhea" id="RHEA:46608"/>
        <dbReference type="Rhea" id="RHEA-COMP:11060"/>
        <dbReference type="Rhea" id="RHEA-COMP:11605"/>
        <dbReference type="ChEBI" id="CHEBI:15378"/>
        <dbReference type="ChEBI" id="CHEBI:30013"/>
        <dbReference type="ChEBI" id="CHEBI:30616"/>
        <dbReference type="ChEBI" id="CHEBI:61977"/>
        <dbReference type="ChEBI" id="CHEBI:456216"/>
        <dbReference type="EC" id="2.7.11.24"/>
    </reaction>
</comment>
<keyword evidence="2 8" id="KW-0808">Transferase</keyword>
<dbReference type="InterPro" id="IPR008271">
    <property type="entry name" value="Ser/Thr_kinase_AS"/>
</dbReference>
<dbReference type="InterPro" id="IPR000719">
    <property type="entry name" value="Prot_kinase_dom"/>
</dbReference>
<protein>
    <recommendedName>
        <fullName evidence="8">Mitogen-activated protein kinase</fullName>
        <ecNumber evidence="8">2.7.11.24</ecNumber>
    </recommendedName>
</protein>
<dbReference type="AlphaFoldDB" id="G0UWX4"/>
<dbReference type="PROSITE" id="PS00108">
    <property type="entry name" value="PROTEIN_KINASE_ST"/>
    <property type="match status" value="1"/>
</dbReference>
<keyword evidence="1 7" id="KW-0723">Serine/threonine-protein kinase</keyword>
<keyword evidence="3 6" id="KW-0547">Nucleotide-binding</keyword>
<sequence length="350" mass="39104">MVSFSIDGRIEQRYKILCHIGSGAYGVVWCALDRVTKARVAIKKVYDAFGNRQDAQRTYREVMLLTTLQLDNIVPLLNVIRSLNGTDLYLVFQLAETDLSVVLRHNIMDSVQRQYVAYQVVHAVASLHAHGVIHRDLKPANVFLNSDCNIKLGDFGLARCLNTQGENDSLTEYIATRWYRSPEVLMKSTSYTTAMDMWAVGCILAELFTCSPLFMGNSTLHQIALIVAALGEPTADDVDSLKSEETWPCTDSLPSIEPDPLAERLHGYNPDAVELICQCITFNPDKRPTAREALQHPYLAPFGSPSDLEELDRAVPISLPLSDKEEQPADHYRSALYDIIGARLKQKFGA</sequence>
<dbReference type="InterPro" id="IPR017441">
    <property type="entry name" value="Protein_kinase_ATP_BS"/>
</dbReference>
<keyword evidence="4 8" id="KW-0418">Kinase</keyword>
<evidence type="ECO:0000256" key="4">
    <source>
        <dbReference type="ARBA" id="ARBA00022777"/>
    </source>
</evidence>
<reference evidence="10" key="1">
    <citation type="journal article" date="2012" name="Proc. Natl. Acad. Sci. U.S.A.">
        <title>Antigenic diversity is generated by distinct evolutionary mechanisms in African trypanosome species.</title>
        <authorList>
            <person name="Jackson A.P."/>
            <person name="Berry A."/>
            <person name="Aslett M."/>
            <person name="Allison H.C."/>
            <person name="Burton P."/>
            <person name="Vavrova-Anderson J."/>
            <person name="Brown R."/>
            <person name="Browne H."/>
            <person name="Corton N."/>
            <person name="Hauser H."/>
            <person name="Gamble J."/>
            <person name="Gilderthorp R."/>
            <person name="Marcello L."/>
            <person name="McQuillan J."/>
            <person name="Otto T.D."/>
            <person name="Quail M.A."/>
            <person name="Sanders M.J."/>
            <person name="van Tonder A."/>
            <person name="Ginger M.L."/>
            <person name="Field M.C."/>
            <person name="Barry J.D."/>
            <person name="Hertz-Fowler C."/>
            <person name="Berriman M."/>
        </authorList>
    </citation>
    <scope>NUCLEOTIDE SEQUENCE</scope>
    <source>
        <strain evidence="10">IL3000</strain>
    </source>
</reference>
<dbReference type="PROSITE" id="PS01351">
    <property type="entry name" value="MAPK"/>
    <property type="match status" value="1"/>
</dbReference>
<accession>G0UWX4</accession>
<organism evidence="10">
    <name type="scientific">Trypanosoma congolense (strain IL3000)</name>
    <dbReference type="NCBI Taxonomy" id="1068625"/>
    <lineage>
        <taxon>Eukaryota</taxon>
        <taxon>Discoba</taxon>
        <taxon>Euglenozoa</taxon>
        <taxon>Kinetoplastea</taxon>
        <taxon>Metakinetoplastina</taxon>
        <taxon>Trypanosomatida</taxon>
        <taxon>Trypanosomatidae</taxon>
        <taxon>Trypanosoma</taxon>
        <taxon>Nannomonas</taxon>
    </lineage>
</organism>
<dbReference type="PANTHER" id="PTHR24055">
    <property type="entry name" value="MITOGEN-ACTIVATED PROTEIN KINASE"/>
    <property type="match status" value="1"/>
</dbReference>
<keyword evidence="5 6" id="KW-0067">ATP-binding</keyword>
<dbReference type="InterPro" id="IPR011009">
    <property type="entry name" value="Kinase-like_dom_sf"/>
</dbReference>
<dbReference type="InterPro" id="IPR050117">
    <property type="entry name" value="MAPK"/>
</dbReference>
<dbReference type="PROSITE" id="PS00107">
    <property type="entry name" value="PROTEIN_KINASE_ATP"/>
    <property type="match status" value="1"/>
</dbReference>
<evidence type="ECO:0000259" key="9">
    <source>
        <dbReference type="PROSITE" id="PS50011"/>
    </source>
</evidence>
<gene>
    <name evidence="10" type="ORF">TCIL3000_10_6640</name>
</gene>
<evidence type="ECO:0000256" key="8">
    <source>
        <dbReference type="RuleBase" id="RU361165"/>
    </source>
</evidence>
<dbReference type="SUPFAM" id="SSF56112">
    <property type="entry name" value="Protein kinase-like (PK-like)"/>
    <property type="match status" value="1"/>
</dbReference>
<name>G0UWX4_TRYCI</name>